<keyword evidence="9" id="KW-1185">Reference proteome</keyword>
<feature type="transmembrane region" description="Helical" evidence="6">
    <location>
        <begin position="1067"/>
        <end position="1085"/>
    </location>
</feature>
<feature type="compositionally biased region" description="Polar residues" evidence="5">
    <location>
        <begin position="696"/>
        <end position="706"/>
    </location>
</feature>
<keyword evidence="3 6" id="KW-1133">Transmembrane helix</keyword>
<feature type="transmembrane region" description="Helical" evidence="6">
    <location>
        <begin position="783"/>
        <end position="801"/>
    </location>
</feature>
<dbReference type="PROSITE" id="PS51380">
    <property type="entry name" value="EXS"/>
    <property type="match status" value="1"/>
</dbReference>
<dbReference type="AlphaFoldDB" id="A0A830HP80"/>
<evidence type="ECO:0000256" key="6">
    <source>
        <dbReference type="SAM" id="Phobius"/>
    </source>
</evidence>
<name>A0A830HP80_9CHLO</name>
<evidence type="ECO:0000313" key="8">
    <source>
        <dbReference type="EMBL" id="GHP08742.1"/>
    </source>
</evidence>
<dbReference type="GO" id="GO:0016020">
    <property type="term" value="C:membrane"/>
    <property type="evidence" value="ECO:0007669"/>
    <property type="project" value="UniProtKB-SubCell"/>
</dbReference>
<dbReference type="Proteomes" id="UP000660262">
    <property type="component" value="Unassembled WGS sequence"/>
</dbReference>
<feature type="compositionally biased region" description="Low complexity" evidence="5">
    <location>
        <begin position="136"/>
        <end position="147"/>
    </location>
</feature>
<feature type="transmembrane region" description="Helical" evidence="6">
    <location>
        <begin position="487"/>
        <end position="505"/>
    </location>
</feature>
<protein>
    <recommendedName>
        <fullName evidence="7">EXS domain-containing protein</fullName>
    </recommendedName>
</protein>
<comment type="subcellular location">
    <subcellularLocation>
        <location evidence="1">Membrane</location>
        <topology evidence="1">Multi-pass membrane protein</topology>
    </subcellularLocation>
</comment>
<feature type="region of interest" description="Disordered" evidence="5">
    <location>
        <begin position="179"/>
        <end position="199"/>
    </location>
</feature>
<dbReference type="OrthoDB" id="2159384at2759"/>
<evidence type="ECO:0000313" key="9">
    <source>
        <dbReference type="Proteomes" id="UP000660262"/>
    </source>
</evidence>
<evidence type="ECO:0000256" key="3">
    <source>
        <dbReference type="ARBA" id="ARBA00022989"/>
    </source>
</evidence>
<dbReference type="EMBL" id="BNJQ01000022">
    <property type="protein sequence ID" value="GHP08742.1"/>
    <property type="molecule type" value="Genomic_DNA"/>
</dbReference>
<feature type="domain" description="EXS" evidence="7">
    <location>
        <begin position="659"/>
        <end position="972"/>
    </location>
</feature>
<reference evidence="8" key="1">
    <citation type="submission" date="2020-10" db="EMBL/GenBank/DDBJ databases">
        <title>Unveiling of a novel bifunctional photoreceptor, Dualchrome1, isolated from a cosmopolitan green alga.</title>
        <authorList>
            <person name="Suzuki S."/>
            <person name="Kawachi M."/>
        </authorList>
    </citation>
    <scope>NUCLEOTIDE SEQUENCE</scope>
    <source>
        <strain evidence="8">NIES 2893</strain>
    </source>
</reference>
<dbReference type="Pfam" id="PF03124">
    <property type="entry name" value="EXS"/>
    <property type="match status" value="2"/>
</dbReference>
<organism evidence="8 9">
    <name type="scientific">Pycnococcus provasolii</name>
    <dbReference type="NCBI Taxonomy" id="41880"/>
    <lineage>
        <taxon>Eukaryota</taxon>
        <taxon>Viridiplantae</taxon>
        <taxon>Chlorophyta</taxon>
        <taxon>Pseudoscourfieldiophyceae</taxon>
        <taxon>Pseudoscourfieldiales</taxon>
        <taxon>Pycnococcaceae</taxon>
        <taxon>Pycnococcus</taxon>
    </lineage>
</organism>
<dbReference type="PANTHER" id="PTHR10783">
    <property type="entry name" value="XENOTROPIC AND POLYTROPIC RETROVIRUS RECEPTOR 1-RELATED"/>
    <property type="match status" value="1"/>
</dbReference>
<feature type="region of interest" description="Disordered" evidence="5">
    <location>
        <begin position="215"/>
        <end position="235"/>
    </location>
</feature>
<proteinExistence type="predicted"/>
<feature type="transmembrane region" description="Helical" evidence="6">
    <location>
        <begin position="403"/>
        <end position="423"/>
    </location>
</feature>
<feature type="region of interest" description="Disordered" evidence="5">
    <location>
        <begin position="695"/>
        <end position="729"/>
    </location>
</feature>
<comment type="caution">
    <text evidence="8">The sequence shown here is derived from an EMBL/GenBank/DDBJ whole genome shotgun (WGS) entry which is preliminary data.</text>
</comment>
<evidence type="ECO:0000259" key="7">
    <source>
        <dbReference type="PROSITE" id="PS51380"/>
    </source>
</evidence>
<evidence type="ECO:0000256" key="4">
    <source>
        <dbReference type="ARBA" id="ARBA00023136"/>
    </source>
</evidence>
<accession>A0A830HP80</accession>
<feature type="transmembrane region" description="Helical" evidence="6">
    <location>
        <begin position="533"/>
        <end position="553"/>
    </location>
</feature>
<keyword evidence="2 6" id="KW-0812">Transmembrane</keyword>
<evidence type="ECO:0000256" key="1">
    <source>
        <dbReference type="ARBA" id="ARBA00004141"/>
    </source>
</evidence>
<feature type="transmembrane region" description="Helical" evidence="6">
    <location>
        <begin position="813"/>
        <end position="833"/>
    </location>
</feature>
<dbReference type="GO" id="GO:0005737">
    <property type="term" value="C:cytoplasm"/>
    <property type="evidence" value="ECO:0007669"/>
    <property type="project" value="TreeGrafter"/>
</dbReference>
<evidence type="ECO:0000256" key="2">
    <source>
        <dbReference type="ARBA" id="ARBA00022692"/>
    </source>
</evidence>
<feature type="transmembrane region" description="Helical" evidence="6">
    <location>
        <begin position="435"/>
        <end position="456"/>
    </location>
</feature>
<gene>
    <name evidence="8" type="ORF">PPROV_000747900</name>
</gene>
<dbReference type="InterPro" id="IPR004342">
    <property type="entry name" value="EXS_C"/>
</dbReference>
<sequence length="1091" mass="121127">MSLSSSSTLWRVRVPRVELEDAQQVFQGDCRIALQAGVAAKERLAKFWQEPERMQKLDVPLPADAQIGDDVDNADDESYFRLKVAKDLDVALAREIDRVSLAIDAETRAIAECARELLDATSHVMSMREHARRLPSSSSSSSISTSTVGGGNRIGQLVGRGSGSFQSLLNYFGSSANSGGDDEGGATSGGGTATTSHETLPRSAALADLHAKLERATPPPLSGSPARSWREGRHATSPLTRLVESARRTHALVYHAAQEAKALCSMNEDFVNRAINVIARHHHLVASDDDEEEDDDDVMIKRRRMVSQARFGDASFAKHGLARTRVESTLRNLERSYAENFVLCAFPCQQQQEDERHENGASSREQRLASAGRLACVMMLRPLHARPSHPLDFARRHSWLKGFFIALIVASTISFVWLSGIYVSNAHSLRKEFWSAWPLFRLLLLPAVWIGCWCLMCKRWRHINVNYFYLLDIDPETELGVRRSSEIFLGVIATCLCSIMLWLLTRMTNTSLCVPPLIAHYITSANLCIPADWYPMLMIVIFSIVLVAPPFVLYPSTRFWLARVTCRCAAAPVLLLTRGGVPRGGKPISFCENFVADIFTSMAIMLQDVQYAVLVVILAALQHHNNGLRWHADDVGMVVGSTTMMASLSFATKPPYYRVSKIFNTYGPPIFTALPYVWRLAQCLTRYRDDEWMQRSRASSTLSSRDTQQRRRHSSSPNPGDNDISSSSPLSSPLLLVSAASQDAHVLDADVERAAGLVLPASASHNNAPSSISHLHLINAGKYLVTLIAILMAALGGFRHVEGPRVHWTPFRITWFSSLILSTVYSYSWDVLVDMELVKIVRQRCNNLRIHIDWDRGFRLLGTSIPPTAISSWRRAFATKLACRSYVMWILASNLVGRLAWSLSIVPGFAFSSGAIPSQLSVTILAVIELCRRAQWAIVRVDHEHHENASHYRDEAHITVPSIEEERMLSKLRSTAWKANNRATDLTLTPSSSSSQSNGGGSAATYDASGISWHSVLRELEVFFDNSAAAAAARKDESSSSLSPSMRRCIPPRWCVHALHPRHIVEAIWALLATCLIAILTFYMMGYKLPG</sequence>
<evidence type="ECO:0000256" key="5">
    <source>
        <dbReference type="SAM" id="MobiDB-lite"/>
    </source>
</evidence>
<feature type="region of interest" description="Disordered" evidence="5">
    <location>
        <begin position="128"/>
        <end position="155"/>
    </location>
</feature>
<keyword evidence="4 6" id="KW-0472">Membrane</keyword>